<name>A0A4V6KTU2_SERFO</name>
<evidence type="ECO:0000256" key="2">
    <source>
        <dbReference type="ARBA" id="ARBA00023125"/>
    </source>
</evidence>
<accession>A0A4V6KTU2</accession>
<organism evidence="3">
    <name type="scientific">Serratia fonticola</name>
    <dbReference type="NCBI Taxonomy" id="47917"/>
    <lineage>
        <taxon>Bacteria</taxon>
        <taxon>Pseudomonadati</taxon>
        <taxon>Pseudomonadota</taxon>
        <taxon>Gammaproteobacteria</taxon>
        <taxon>Enterobacterales</taxon>
        <taxon>Yersiniaceae</taxon>
        <taxon>Serratia</taxon>
    </lineage>
</organism>
<dbReference type="GO" id="GO:0003677">
    <property type="term" value="F:DNA binding"/>
    <property type="evidence" value="ECO:0007669"/>
    <property type="project" value="UniProtKB-KW"/>
</dbReference>
<proteinExistence type="predicted"/>
<gene>
    <name evidence="3" type="ORF">NCTC12965_05296</name>
</gene>
<dbReference type="InterPro" id="IPR044946">
    <property type="entry name" value="Restrct_endonuc_typeI_TRD_sf"/>
</dbReference>
<reference evidence="3" key="1">
    <citation type="submission" date="2019-05" db="EMBL/GenBank/DDBJ databases">
        <authorList>
            <consortium name="Pathogen Informatics"/>
        </authorList>
    </citation>
    <scope>NUCLEOTIDE SEQUENCE [LARGE SCALE GENOMIC DNA]</scope>
    <source>
        <strain evidence="3">NCTC12965</strain>
    </source>
</reference>
<dbReference type="AlphaFoldDB" id="A0A4V6KTU2"/>
<keyword evidence="1" id="KW-0680">Restriction system</keyword>
<dbReference type="CDD" id="cd17260">
    <property type="entry name" value="RMtype1_S_EcoEI-TRD1-CR1_like"/>
    <property type="match status" value="1"/>
</dbReference>
<keyword evidence="2" id="KW-0238">DNA-binding</keyword>
<protein>
    <submittedName>
        <fullName evidence="3">Uncharacterized protein</fullName>
    </submittedName>
</protein>
<evidence type="ECO:0000313" key="3">
    <source>
        <dbReference type="EMBL" id="VTR45838.1"/>
    </source>
</evidence>
<dbReference type="Gene3D" id="3.90.220.20">
    <property type="entry name" value="DNA methylase specificity domains"/>
    <property type="match status" value="1"/>
</dbReference>
<dbReference type="SUPFAM" id="SSF116734">
    <property type="entry name" value="DNA methylase specificity domain"/>
    <property type="match status" value="1"/>
</dbReference>
<sequence>MKKIAMRTMFSTTLPASVSNLLPEKNISAHQNWSHQILFHQPLIFPSIGAGVRLLDLGEINPRNQAEEAAMATFVPMSGVSEKHSKEISGEIKPWSKIHKGYTHFSNGDVLLAKITPCFENGKAAVVSGLEHDIGAGSTEFHVFRSISQFIYPGYVYLFLRSPLFRVKGEASMTGTAGQKRLPTDYFRALRHAITTYG</sequence>
<evidence type="ECO:0000256" key="1">
    <source>
        <dbReference type="ARBA" id="ARBA00022747"/>
    </source>
</evidence>
<dbReference type="EMBL" id="CABEEZ010000114">
    <property type="protein sequence ID" value="VTR45838.1"/>
    <property type="molecule type" value="Genomic_DNA"/>
</dbReference>
<dbReference type="GO" id="GO:0009307">
    <property type="term" value="P:DNA restriction-modification system"/>
    <property type="evidence" value="ECO:0007669"/>
    <property type="project" value="UniProtKB-KW"/>
</dbReference>